<dbReference type="Gene3D" id="2.60.420.10">
    <property type="entry name" value="Maltose phosphorylase, domain 3"/>
    <property type="match status" value="1"/>
</dbReference>
<dbReference type="SUPFAM" id="SSF48208">
    <property type="entry name" value="Six-hairpin glycosidases"/>
    <property type="match status" value="1"/>
</dbReference>
<dbReference type="Proteomes" id="UP000298246">
    <property type="component" value="Unassembled WGS sequence"/>
</dbReference>
<evidence type="ECO:0000256" key="2">
    <source>
        <dbReference type="ARBA" id="ARBA00022679"/>
    </source>
</evidence>
<dbReference type="EMBL" id="MYFO01000001">
    <property type="protein sequence ID" value="TFE91884.1"/>
    <property type="molecule type" value="Genomic_DNA"/>
</dbReference>
<proteinExistence type="predicted"/>
<keyword evidence="1" id="KW-0328">Glycosyltransferase</keyword>
<dbReference type="SMART" id="SM01068">
    <property type="entry name" value="CBM_X"/>
    <property type="match status" value="1"/>
</dbReference>
<feature type="domain" description="Glycosyl hydrolase 94 catalytic" evidence="4">
    <location>
        <begin position="307"/>
        <end position="734"/>
    </location>
</feature>
<feature type="domain" description="Glycosyl hydrolase 94 supersandwich" evidence="3">
    <location>
        <begin position="11"/>
        <end position="270"/>
    </location>
</feature>
<evidence type="ECO:0000259" key="4">
    <source>
        <dbReference type="Pfam" id="PF17167"/>
    </source>
</evidence>
<evidence type="ECO:0000313" key="6">
    <source>
        <dbReference type="Proteomes" id="UP000298246"/>
    </source>
</evidence>
<accession>A0A4Y8QAF1</accession>
<gene>
    <name evidence="5" type="ORF">B5M42_01185</name>
</gene>
<dbReference type="PANTHER" id="PTHR37469:SF2">
    <property type="entry name" value="CELLOBIONIC ACID PHOSPHORYLASE"/>
    <property type="match status" value="1"/>
</dbReference>
<organism evidence="5 6">
    <name type="scientific">Paenibacillus athensensis</name>
    <dbReference type="NCBI Taxonomy" id="1967502"/>
    <lineage>
        <taxon>Bacteria</taxon>
        <taxon>Bacillati</taxon>
        <taxon>Bacillota</taxon>
        <taxon>Bacilli</taxon>
        <taxon>Bacillales</taxon>
        <taxon>Paenibacillaceae</taxon>
        <taxon>Paenibacillus</taxon>
    </lineage>
</organism>
<sequence>MKFGYFDDASKEYVISTPQTPYPWINYLGNEKFFGLISNTAGGYCFYRDARLRRLTRYRYNNVPIDHGGRYFYVHDEGDFWTPGWMPVKRDLDSYECRHGLGYTSITGERNGLKVNQLAFIPLNYNGEVYQVTVTNTSAAAKQAKLFSFIEFCLWNAHDDMTNFQRNLSTGEVEVKDSVIYHKTEYRERRDHFSFYSVNAPIDGFDTDRESFLGLYNGFDHPQVVAAGQSSNSVASGWSPIASHCLNLNLAPGESKTFVFVLGYVENPEEEKWEALDVINKTRALAMIEQFATPADVQKALDELSAYWNQLLSKYTIESSDEKLNRMVNIWNPYQCMVTFNMSRSASYFESGIGRGMGFRDSNQDLLGFVHQIPERARERIIDIASTQFEDGSAYHQYQPLTKKGNHEVGGGFNDDPLWLILGTAAYIKETGDFSILDEEVPFDCNPDKTGSLFEHLTRSFYHVIHNLGPHGLPLIGRADWNDCLNLNCFSKEPGESFQTTQNIEGRVAESVFIAGLFVFVGPDYVELCKRRGLTEEADKAQAFIEQMRETTMKHGFDGDWFLRAYDHYGSKIGSKENAEGQIFIEPQGFCVMAGIGVEEGAAERALNAVQERLETPYGIVLQNPPYSKYYLNLGEISSYPPGYKENAGIFCHNNPWIMIAETVLGRGDRAFELYKKIAPAYLEEISEIHRMEPYVYAQMIAGKDAVRQGEAKNSWLTGTAAWNFVAITQAILGIQPEFDGLRVNPCIPQDWEGFTISRTYRGDTYRIRVTNPNRVNKGVASVTVDGKAIEGNVLPVFGDGATHEVEVVLG</sequence>
<dbReference type="InterPro" id="IPR052047">
    <property type="entry name" value="GH94_Enzymes"/>
</dbReference>
<dbReference type="GO" id="GO:0030246">
    <property type="term" value="F:carbohydrate binding"/>
    <property type="evidence" value="ECO:0007669"/>
    <property type="project" value="InterPro"/>
</dbReference>
<evidence type="ECO:0000259" key="3">
    <source>
        <dbReference type="Pfam" id="PF06165"/>
    </source>
</evidence>
<dbReference type="CDD" id="cd11754">
    <property type="entry name" value="GH94N_CBP_like"/>
    <property type="match status" value="1"/>
</dbReference>
<dbReference type="Pfam" id="PF06165">
    <property type="entry name" value="GH94_b-supersand"/>
    <property type="match status" value="1"/>
</dbReference>
<keyword evidence="6" id="KW-1185">Reference proteome</keyword>
<evidence type="ECO:0000313" key="5">
    <source>
        <dbReference type="EMBL" id="TFE91884.1"/>
    </source>
</evidence>
<dbReference type="InterPro" id="IPR037825">
    <property type="entry name" value="GH94N_CBP"/>
</dbReference>
<dbReference type="Gene3D" id="2.70.98.40">
    <property type="entry name" value="Glycoside hydrolase, family 65, N-terminal domain"/>
    <property type="match status" value="1"/>
</dbReference>
<dbReference type="RefSeq" id="WP_134748827.1">
    <property type="nucleotide sequence ID" value="NZ_MYFO02000001.1"/>
</dbReference>
<dbReference type="InterPro" id="IPR010383">
    <property type="entry name" value="Glyco_hydrolase_94_b-supersand"/>
</dbReference>
<dbReference type="GO" id="GO:0016757">
    <property type="term" value="F:glycosyltransferase activity"/>
    <property type="evidence" value="ECO:0007669"/>
    <property type="project" value="UniProtKB-KW"/>
</dbReference>
<dbReference type="InterPro" id="IPR033432">
    <property type="entry name" value="GH94_catalytic"/>
</dbReference>
<dbReference type="SUPFAM" id="SSF74650">
    <property type="entry name" value="Galactose mutarotase-like"/>
    <property type="match status" value="1"/>
</dbReference>
<dbReference type="AlphaFoldDB" id="A0A4Y8QAF1"/>
<dbReference type="Pfam" id="PF17167">
    <property type="entry name" value="Glyco_hydro_94"/>
    <property type="match status" value="1"/>
</dbReference>
<dbReference type="GO" id="GO:0005975">
    <property type="term" value="P:carbohydrate metabolic process"/>
    <property type="evidence" value="ECO:0007669"/>
    <property type="project" value="InterPro"/>
</dbReference>
<dbReference type="InterPro" id="IPR011013">
    <property type="entry name" value="Gal_mutarotase_sf_dom"/>
</dbReference>
<dbReference type="OrthoDB" id="9769991at2"/>
<dbReference type="Gene3D" id="1.20.890.20">
    <property type="entry name" value="mpn423 like domain"/>
    <property type="match status" value="1"/>
</dbReference>
<protein>
    <submittedName>
        <fullName evidence="5">Glycosyl transferase</fullName>
    </submittedName>
</protein>
<dbReference type="InterPro" id="IPR008928">
    <property type="entry name" value="6-hairpin_glycosidase_sf"/>
</dbReference>
<name>A0A4Y8QAF1_9BACL</name>
<dbReference type="InterPro" id="IPR012341">
    <property type="entry name" value="6hp_glycosidase-like_sf"/>
</dbReference>
<reference evidence="5 6" key="1">
    <citation type="submission" date="2017-03" db="EMBL/GenBank/DDBJ databases">
        <title>Isolation of Levoglucosan Utilizing Bacteria.</title>
        <authorList>
            <person name="Arya A.S."/>
        </authorList>
    </citation>
    <scope>NUCLEOTIDE SEQUENCE [LARGE SCALE GENOMIC DNA]</scope>
    <source>
        <strain evidence="5 6">MEC069</strain>
    </source>
</reference>
<dbReference type="Gene3D" id="1.50.10.10">
    <property type="match status" value="1"/>
</dbReference>
<comment type="caution">
    <text evidence="5">The sequence shown here is derived from an EMBL/GenBank/DDBJ whole genome shotgun (WGS) entry which is preliminary data.</text>
</comment>
<evidence type="ECO:0000256" key="1">
    <source>
        <dbReference type="ARBA" id="ARBA00022676"/>
    </source>
</evidence>
<keyword evidence="2 5" id="KW-0808">Transferase</keyword>
<dbReference type="PANTHER" id="PTHR37469">
    <property type="entry name" value="CELLOBIONIC ACID PHOSPHORYLASE-RELATED"/>
    <property type="match status" value="1"/>
</dbReference>
<dbReference type="InterPro" id="IPR037018">
    <property type="entry name" value="GH65_N"/>
</dbReference>